<comment type="caution">
    <text evidence="3">The sequence shown here is derived from an EMBL/GenBank/DDBJ whole genome shotgun (WGS) entry which is preliminary data.</text>
</comment>
<accession>A0ABR6YVX9</accession>
<dbReference type="SUPFAM" id="SSF55073">
    <property type="entry name" value="Nucleotide cyclase"/>
    <property type="match status" value="1"/>
</dbReference>
<dbReference type="InterPro" id="IPR043128">
    <property type="entry name" value="Rev_trsase/Diguanyl_cyclase"/>
</dbReference>
<dbReference type="Gene3D" id="3.30.450.20">
    <property type="entry name" value="PAS domain"/>
    <property type="match status" value="2"/>
</dbReference>
<dbReference type="InterPro" id="IPR029151">
    <property type="entry name" value="Sensor-like_sf"/>
</dbReference>
<feature type="transmembrane region" description="Helical" evidence="1">
    <location>
        <begin position="337"/>
        <end position="356"/>
    </location>
</feature>
<feature type="transmembrane region" description="Helical" evidence="1">
    <location>
        <begin position="14"/>
        <end position="35"/>
    </location>
</feature>
<name>A0ABR6YVX9_9FIRM</name>
<keyword evidence="1" id="KW-0472">Membrane</keyword>
<dbReference type="PANTHER" id="PTHR45138">
    <property type="entry name" value="REGULATORY COMPONENTS OF SENSORY TRANSDUCTION SYSTEM"/>
    <property type="match status" value="1"/>
</dbReference>
<dbReference type="PANTHER" id="PTHR45138:SF9">
    <property type="entry name" value="DIGUANYLATE CYCLASE DGCM-RELATED"/>
    <property type="match status" value="1"/>
</dbReference>
<dbReference type="EMBL" id="WJBE01000005">
    <property type="protein sequence ID" value="MBC3899351.1"/>
    <property type="molecule type" value="Genomic_DNA"/>
</dbReference>
<evidence type="ECO:0000256" key="1">
    <source>
        <dbReference type="SAM" id="Phobius"/>
    </source>
</evidence>
<keyword evidence="1" id="KW-1133">Transmembrane helix</keyword>
<dbReference type="Pfam" id="PF21623">
    <property type="entry name" value="HK_sensor_dom_bact"/>
    <property type="match status" value="1"/>
</dbReference>
<keyword evidence="1" id="KW-0812">Transmembrane</keyword>
<dbReference type="Proteomes" id="UP000622405">
    <property type="component" value="Unassembled WGS sequence"/>
</dbReference>
<dbReference type="Pfam" id="PF00990">
    <property type="entry name" value="GGDEF"/>
    <property type="match status" value="1"/>
</dbReference>
<sequence length="544" mass="62146">MIDKIINKETKKTIFYTLGMFFIFSLAFFVITLVIQINTDMAEKDEIMTQEKQLVDVEKTIITNKVDRLATDLLYVTDALELGDNSRSDYSTVADHWLAFSNRKIIYDQIRFIDVDGNEVIRVNYTDTGATLADSDDLQNRADRYYFTEAIGLEKDQIYFSKLDLNMENDKIEQPIKPMIRLATPYFGPRGQLEGIVVLNYSADDMLSQVEKIASTSRGQIFMLNADGYWLYNSADTSKAWSFMDENRLDESFKNDFPDIWQSIETEKNGAQISDTGIFNYTNILTADELELDSNHSLVLGMGDWTIVSYIPTDTAEGKLLTASLFDTVLLVLKDNLFAYFLIFALALFLGALLTINKVKNDEIKYFSEYDAMTGIFNRRTGFEKLTQLYKSTEKNKSEISVCFIDINGLKDVNDYLGHDVGDELILTITTGIKNNIRENDFVARLGGDEFLIIFEGLDEDGAEVVWQRIVQDFEQINDTENRRYLISASHGIETFSGGSNEYIDTIINQADEKMYREKKIIKKDLKIIRDFKPGDETGPLPQA</sequence>
<dbReference type="InterPro" id="IPR000160">
    <property type="entry name" value="GGDEF_dom"/>
</dbReference>
<dbReference type="InterPro" id="IPR029787">
    <property type="entry name" value="Nucleotide_cyclase"/>
</dbReference>
<dbReference type="SMART" id="SM00267">
    <property type="entry name" value="GGDEF"/>
    <property type="match status" value="1"/>
</dbReference>
<dbReference type="InterPro" id="IPR050469">
    <property type="entry name" value="Diguanylate_Cyclase"/>
</dbReference>
<evidence type="ECO:0000313" key="3">
    <source>
        <dbReference type="EMBL" id="MBC3899351.1"/>
    </source>
</evidence>
<dbReference type="PROSITE" id="PS50887">
    <property type="entry name" value="GGDEF"/>
    <property type="match status" value="1"/>
</dbReference>
<reference evidence="3 4" key="1">
    <citation type="journal article" date="2020" name="mSystems">
        <title>Defining Genomic and Predicted Metabolic Features of the Acetobacterium Genus.</title>
        <authorList>
            <person name="Ross D.E."/>
            <person name="Marshall C.W."/>
            <person name="Gulliver D."/>
            <person name="May H.D."/>
            <person name="Norman R.S."/>
        </authorList>
    </citation>
    <scope>NUCLEOTIDE SEQUENCE [LARGE SCALE GENOMIC DNA]</scope>
    <source>
        <strain evidence="3 4">DSM 4132</strain>
    </source>
</reference>
<dbReference type="NCBIfam" id="TIGR00254">
    <property type="entry name" value="GGDEF"/>
    <property type="match status" value="1"/>
</dbReference>
<evidence type="ECO:0000259" key="2">
    <source>
        <dbReference type="PROSITE" id="PS50887"/>
    </source>
</evidence>
<proteinExistence type="predicted"/>
<gene>
    <name evidence="3" type="ORF">GH811_06960</name>
</gene>
<keyword evidence="4" id="KW-1185">Reference proteome</keyword>
<dbReference type="Gene3D" id="3.30.70.270">
    <property type="match status" value="1"/>
</dbReference>
<evidence type="ECO:0000313" key="4">
    <source>
        <dbReference type="Proteomes" id="UP000622405"/>
    </source>
</evidence>
<dbReference type="CDD" id="cd01949">
    <property type="entry name" value="GGDEF"/>
    <property type="match status" value="1"/>
</dbReference>
<feature type="domain" description="GGDEF" evidence="2">
    <location>
        <begin position="398"/>
        <end position="531"/>
    </location>
</feature>
<organism evidence="3 4">
    <name type="scientific">Acetobacterium malicum</name>
    <dbReference type="NCBI Taxonomy" id="52692"/>
    <lineage>
        <taxon>Bacteria</taxon>
        <taxon>Bacillati</taxon>
        <taxon>Bacillota</taxon>
        <taxon>Clostridia</taxon>
        <taxon>Eubacteriales</taxon>
        <taxon>Eubacteriaceae</taxon>
        <taxon>Acetobacterium</taxon>
    </lineage>
</organism>
<dbReference type="InterPro" id="IPR048760">
    <property type="entry name" value="VP0354-like_sensor_dom"/>
</dbReference>
<dbReference type="RefSeq" id="WP_186893853.1">
    <property type="nucleotide sequence ID" value="NZ_WJBE01000005.1"/>
</dbReference>
<dbReference type="SUPFAM" id="SSF103190">
    <property type="entry name" value="Sensory domain-like"/>
    <property type="match status" value="2"/>
</dbReference>
<protein>
    <submittedName>
        <fullName evidence="3">Diguanylate cyclase</fullName>
    </submittedName>
</protein>